<feature type="transmembrane region" description="Helical" evidence="1">
    <location>
        <begin position="151"/>
        <end position="170"/>
    </location>
</feature>
<evidence type="ECO:0000313" key="2">
    <source>
        <dbReference type="EMBL" id="ALV43375.1"/>
    </source>
</evidence>
<proteinExistence type="predicted"/>
<keyword evidence="1" id="KW-1133">Transmembrane helix</keyword>
<keyword evidence="1" id="KW-0812">Transmembrane</keyword>
<evidence type="ECO:0000313" key="3">
    <source>
        <dbReference type="Proteomes" id="UP000065151"/>
    </source>
</evidence>
<protein>
    <submittedName>
        <fullName evidence="2">Uncharacterized protein</fullName>
    </submittedName>
</protein>
<sequence>MEQPTAHGRGNTPDASGAANPGTVRGIAICAGLGGLFLVAYSIIMALKPAGVVSYLEAGPPLMFAALGLIIATAVGLFRMHRFEGRGARVVRIATLIAAASWLIAVLGVVVTAVFFQGDSSLVYVLAVFPGLLVGMPSFAVAGAGLMWSRVLPAWSGALVVLTSLLLFGFNAEDDRILFVIPFGLTWMVLGGLLLSAARHHPTQDGTPVRTQHA</sequence>
<dbReference type="KEGG" id="psul:AU252_21215"/>
<name>A0A0U3P2E8_9MICC</name>
<feature type="transmembrane region" description="Helical" evidence="1">
    <location>
        <begin position="176"/>
        <end position="195"/>
    </location>
</feature>
<feature type="transmembrane region" description="Helical" evidence="1">
    <location>
        <begin position="59"/>
        <end position="78"/>
    </location>
</feature>
<feature type="transmembrane region" description="Helical" evidence="1">
    <location>
        <begin position="122"/>
        <end position="144"/>
    </location>
</feature>
<accession>A0A0U3P2E8</accession>
<dbReference type="EMBL" id="CP013747">
    <property type="protein sequence ID" value="ALV43375.1"/>
    <property type="molecule type" value="Genomic_DNA"/>
</dbReference>
<dbReference type="AlphaFoldDB" id="A0A0U3P2E8"/>
<keyword evidence="1" id="KW-0472">Membrane</keyword>
<reference evidence="2 3" key="1">
    <citation type="submission" date="2015-12" db="EMBL/GenBank/DDBJ databases">
        <authorList>
            <person name="Shamseldin A."/>
            <person name="Moawad H."/>
            <person name="Abd El-Rahim W.M."/>
            <person name="Sadowsky M.J."/>
        </authorList>
    </citation>
    <scope>NUCLEOTIDE SEQUENCE [LARGE SCALE GENOMIC DNA]</scope>
    <source>
        <strain evidence="2 3">Ar51</strain>
    </source>
</reference>
<gene>
    <name evidence="2" type="ORF">AU252_21215</name>
</gene>
<feature type="transmembrane region" description="Helical" evidence="1">
    <location>
        <begin position="26"/>
        <end position="47"/>
    </location>
</feature>
<feature type="transmembrane region" description="Helical" evidence="1">
    <location>
        <begin position="90"/>
        <end position="116"/>
    </location>
</feature>
<organism evidence="2">
    <name type="scientific">Pseudarthrobacter sulfonivorans</name>
    <dbReference type="NCBI Taxonomy" id="121292"/>
    <lineage>
        <taxon>Bacteria</taxon>
        <taxon>Bacillati</taxon>
        <taxon>Actinomycetota</taxon>
        <taxon>Actinomycetes</taxon>
        <taxon>Micrococcales</taxon>
        <taxon>Micrococcaceae</taxon>
        <taxon>Pseudarthrobacter</taxon>
    </lineage>
</organism>
<dbReference type="Proteomes" id="UP000065151">
    <property type="component" value="Chromosome"/>
</dbReference>
<evidence type="ECO:0000256" key="1">
    <source>
        <dbReference type="SAM" id="Phobius"/>
    </source>
</evidence>
<dbReference type="STRING" id="121292.AU252_21215"/>